<dbReference type="Pfam" id="PF10509">
    <property type="entry name" value="GalKase_gal_bdg"/>
    <property type="match status" value="1"/>
</dbReference>
<dbReference type="PROSITE" id="PS00106">
    <property type="entry name" value="GALACTOKINASE"/>
    <property type="match status" value="1"/>
</dbReference>
<dbReference type="PANTHER" id="PTHR10457:SF7">
    <property type="entry name" value="GALACTOKINASE-RELATED"/>
    <property type="match status" value="1"/>
</dbReference>
<evidence type="ECO:0000313" key="4">
    <source>
        <dbReference type="EMBL" id="KAJ1719133.1"/>
    </source>
</evidence>
<dbReference type="InterPro" id="IPR019539">
    <property type="entry name" value="GalKase_N"/>
</dbReference>
<dbReference type="EC" id="2.7.1.6" evidence="4"/>
<name>A0A9W7XUW2_9FUNG</name>
<dbReference type="Gene3D" id="3.30.230.10">
    <property type="match status" value="1"/>
</dbReference>
<dbReference type="InterPro" id="IPR000705">
    <property type="entry name" value="Galactokinase"/>
</dbReference>
<proteinExistence type="predicted"/>
<dbReference type="GO" id="GO:0004335">
    <property type="term" value="F:galactokinase activity"/>
    <property type="evidence" value="ECO:0007669"/>
    <property type="project" value="UniProtKB-EC"/>
</dbReference>
<dbReference type="SUPFAM" id="SSF54211">
    <property type="entry name" value="Ribosomal protein S5 domain 2-like"/>
    <property type="match status" value="1"/>
</dbReference>
<dbReference type="GO" id="GO:0005829">
    <property type="term" value="C:cytosol"/>
    <property type="evidence" value="ECO:0007669"/>
    <property type="project" value="TreeGrafter"/>
</dbReference>
<protein>
    <submittedName>
        <fullName evidence="4">Galactokinase</fullName>
        <ecNumber evidence="4">2.7.1.6</ecNumber>
    </submittedName>
</protein>
<keyword evidence="4" id="KW-0808">Transferase</keyword>
<evidence type="ECO:0000313" key="5">
    <source>
        <dbReference type="Proteomes" id="UP001143981"/>
    </source>
</evidence>
<dbReference type="PRINTS" id="PR00473">
    <property type="entry name" value="GALCTOKINASE"/>
</dbReference>
<feature type="non-terminal residue" evidence="4">
    <location>
        <position position="160"/>
    </location>
</feature>
<accession>A0A9W7XUW2</accession>
<keyword evidence="1" id="KW-0547">Nucleotide-binding</keyword>
<dbReference type="InterPro" id="IPR019741">
    <property type="entry name" value="Galactokinase_CS"/>
</dbReference>
<feature type="domain" description="Galactokinase N-terminal" evidence="3">
    <location>
        <begin position="30"/>
        <end position="78"/>
    </location>
</feature>
<dbReference type="OrthoDB" id="187738at2759"/>
<evidence type="ECO:0000256" key="1">
    <source>
        <dbReference type="ARBA" id="ARBA00022741"/>
    </source>
</evidence>
<dbReference type="Proteomes" id="UP001143981">
    <property type="component" value="Unassembled WGS sequence"/>
</dbReference>
<dbReference type="InterPro" id="IPR020568">
    <property type="entry name" value="Ribosomal_Su5_D2-typ_SF"/>
</dbReference>
<dbReference type="PANTHER" id="PTHR10457">
    <property type="entry name" value="MEVALONATE KINASE/GALACTOKINASE"/>
    <property type="match status" value="1"/>
</dbReference>
<dbReference type="InterPro" id="IPR014721">
    <property type="entry name" value="Ribsml_uS5_D2-typ_fold_subgr"/>
</dbReference>
<sequence length="160" mass="16932">MAVVPSCDVLSSIYTSDLLKHGVRFQALTEAFVAAFGCKPDFIARAPGRVNIIGEHIDYCGFPVFPMAIVPDFLIAVRATGDCHIQLVNRDARYPACSFDCSPGSTVTIDSTTHNWANYFKCGYKGAIDALGTTNPSGMRCMVDGSVPSSAGLSGSSALV</sequence>
<dbReference type="AlphaFoldDB" id="A0A9W7XUW2"/>
<evidence type="ECO:0000259" key="3">
    <source>
        <dbReference type="Pfam" id="PF10509"/>
    </source>
</evidence>
<gene>
    <name evidence="4" type="primary">GAL1_2</name>
    <name evidence="4" type="ORF">LPJ61_006376</name>
</gene>
<organism evidence="4 5">
    <name type="scientific">Coemansia biformis</name>
    <dbReference type="NCBI Taxonomy" id="1286918"/>
    <lineage>
        <taxon>Eukaryota</taxon>
        <taxon>Fungi</taxon>
        <taxon>Fungi incertae sedis</taxon>
        <taxon>Zoopagomycota</taxon>
        <taxon>Kickxellomycotina</taxon>
        <taxon>Kickxellomycetes</taxon>
        <taxon>Kickxellales</taxon>
        <taxon>Kickxellaceae</taxon>
        <taxon>Coemansia</taxon>
    </lineage>
</organism>
<reference evidence="4" key="1">
    <citation type="submission" date="2022-07" db="EMBL/GenBank/DDBJ databases">
        <title>Phylogenomic reconstructions and comparative analyses of Kickxellomycotina fungi.</title>
        <authorList>
            <person name="Reynolds N.K."/>
            <person name="Stajich J.E."/>
            <person name="Barry K."/>
            <person name="Grigoriev I.V."/>
            <person name="Crous P."/>
            <person name="Smith M.E."/>
        </authorList>
    </citation>
    <scope>NUCLEOTIDE SEQUENCE</scope>
    <source>
        <strain evidence="4">BCRC 34381</strain>
    </source>
</reference>
<dbReference type="GO" id="GO:0006012">
    <property type="term" value="P:galactose metabolic process"/>
    <property type="evidence" value="ECO:0007669"/>
    <property type="project" value="InterPro"/>
</dbReference>
<evidence type="ECO:0000256" key="2">
    <source>
        <dbReference type="ARBA" id="ARBA00022840"/>
    </source>
</evidence>
<dbReference type="PRINTS" id="PR00959">
    <property type="entry name" value="MEVGALKINASE"/>
</dbReference>
<keyword evidence="5" id="KW-1185">Reference proteome</keyword>
<keyword evidence="2" id="KW-0067">ATP-binding</keyword>
<comment type="caution">
    <text evidence="4">The sequence shown here is derived from an EMBL/GenBank/DDBJ whole genome shotgun (WGS) entry which is preliminary data.</text>
</comment>
<dbReference type="GO" id="GO:0005524">
    <property type="term" value="F:ATP binding"/>
    <property type="evidence" value="ECO:0007669"/>
    <property type="project" value="UniProtKB-KW"/>
</dbReference>
<dbReference type="EMBL" id="JANBOI010003012">
    <property type="protein sequence ID" value="KAJ1719133.1"/>
    <property type="molecule type" value="Genomic_DNA"/>
</dbReference>